<protein>
    <submittedName>
        <fullName evidence="1">Uncharacterized protein</fullName>
    </submittedName>
</protein>
<dbReference type="OrthoDB" id="1255936at2"/>
<dbReference type="STRING" id="1416779.SAMN05444409_0805"/>
<dbReference type="RefSeq" id="WP_074233583.1">
    <property type="nucleotide sequence ID" value="NZ_FSRK01000001.1"/>
</dbReference>
<name>A0A1N6ERP6_9FLAO</name>
<sequence>MKSKTLITILLTGIIFFALGFFGKDFYQKKQNIEVPASKTPVENPKQAVDKKSNQNTDFSKILKGKFILKGADYAGFDFVDNQTITWTNEMFPMNPDTMRVKWIDERTFVATFTQKVNDDCPPANWIRKIESYDGYQLIIRNYWTGWGKSPDTSEVFYKEN</sequence>
<evidence type="ECO:0000313" key="1">
    <source>
        <dbReference type="EMBL" id="SIN85650.1"/>
    </source>
</evidence>
<gene>
    <name evidence="1" type="ORF">SAMN05444409_0805</name>
</gene>
<evidence type="ECO:0000313" key="2">
    <source>
        <dbReference type="Proteomes" id="UP000185207"/>
    </source>
</evidence>
<accession>A0A1N6ERP6</accession>
<organism evidence="1 2">
    <name type="scientific">Epilithonimonas zeae</name>
    <dbReference type="NCBI Taxonomy" id="1416779"/>
    <lineage>
        <taxon>Bacteria</taxon>
        <taxon>Pseudomonadati</taxon>
        <taxon>Bacteroidota</taxon>
        <taxon>Flavobacteriia</taxon>
        <taxon>Flavobacteriales</taxon>
        <taxon>Weeksellaceae</taxon>
        <taxon>Chryseobacterium group</taxon>
        <taxon>Epilithonimonas</taxon>
    </lineage>
</organism>
<dbReference type="EMBL" id="FSRK01000001">
    <property type="protein sequence ID" value="SIN85650.1"/>
    <property type="molecule type" value="Genomic_DNA"/>
</dbReference>
<dbReference type="AlphaFoldDB" id="A0A1N6ERP6"/>
<keyword evidence="2" id="KW-1185">Reference proteome</keyword>
<dbReference type="Proteomes" id="UP000185207">
    <property type="component" value="Unassembled WGS sequence"/>
</dbReference>
<proteinExistence type="predicted"/>
<reference evidence="2" key="1">
    <citation type="submission" date="2016-11" db="EMBL/GenBank/DDBJ databases">
        <authorList>
            <person name="Varghese N."/>
            <person name="Submissions S."/>
        </authorList>
    </citation>
    <scope>NUCLEOTIDE SEQUENCE [LARGE SCALE GENOMIC DNA]</scope>
    <source>
        <strain evidence="2">DSM 27623</strain>
    </source>
</reference>